<name>A0A9P4GWI7_9PLEO</name>
<protein>
    <submittedName>
        <fullName evidence="1">Uncharacterized protein</fullName>
    </submittedName>
</protein>
<evidence type="ECO:0000313" key="2">
    <source>
        <dbReference type="Proteomes" id="UP000799777"/>
    </source>
</evidence>
<dbReference type="EMBL" id="ML978427">
    <property type="protein sequence ID" value="KAF2022835.1"/>
    <property type="molecule type" value="Genomic_DNA"/>
</dbReference>
<gene>
    <name evidence="1" type="ORF">EK21DRAFT_82226</name>
</gene>
<feature type="non-terminal residue" evidence="1">
    <location>
        <position position="1"/>
    </location>
</feature>
<comment type="caution">
    <text evidence="1">The sequence shown here is derived from an EMBL/GenBank/DDBJ whole genome shotgun (WGS) entry which is preliminary data.</text>
</comment>
<dbReference type="OrthoDB" id="5425374at2759"/>
<dbReference type="Proteomes" id="UP000799777">
    <property type="component" value="Unassembled WGS sequence"/>
</dbReference>
<proteinExistence type="predicted"/>
<dbReference type="AlphaFoldDB" id="A0A9P4GWI7"/>
<organism evidence="1 2">
    <name type="scientific">Setomelanomma holmii</name>
    <dbReference type="NCBI Taxonomy" id="210430"/>
    <lineage>
        <taxon>Eukaryota</taxon>
        <taxon>Fungi</taxon>
        <taxon>Dikarya</taxon>
        <taxon>Ascomycota</taxon>
        <taxon>Pezizomycotina</taxon>
        <taxon>Dothideomycetes</taxon>
        <taxon>Pleosporomycetidae</taxon>
        <taxon>Pleosporales</taxon>
        <taxon>Pleosporineae</taxon>
        <taxon>Phaeosphaeriaceae</taxon>
        <taxon>Setomelanomma</taxon>
    </lineage>
</organism>
<reference evidence="1" key="1">
    <citation type="journal article" date="2020" name="Stud. Mycol.">
        <title>101 Dothideomycetes genomes: a test case for predicting lifestyles and emergence of pathogens.</title>
        <authorList>
            <person name="Haridas S."/>
            <person name="Albert R."/>
            <person name="Binder M."/>
            <person name="Bloem J."/>
            <person name="Labutti K."/>
            <person name="Salamov A."/>
            <person name="Andreopoulos B."/>
            <person name="Baker S."/>
            <person name="Barry K."/>
            <person name="Bills G."/>
            <person name="Bluhm B."/>
            <person name="Cannon C."/>
            <person name="Castanera R."/>
            <person name="Culley D."/>
            <person name="Daum C."/>
            <person name="Ezra D."/>
            <person name="Gonzalez J."/>
            <person name="Henrissat B."/>
            <person name="Kuo A."/>
            <person name="Liang C."/>
            <person name="Lipzen A."/>
            <person name="Lutzoni F."/>
            <person name="Magnuson J."/>
            <person name="Mondo S."/>
            <person name="Nolan M."/>
            <person name="Ohm R."/>
            <person name="Pangilinan J."/>
            <person name="Park H.-J."/>
            <person name="Ramirez L."/>
            <person name="Alfaro M."/>
            <person name="Sun H."/>
            <person name="Tritt A."/>
            <person name="Yoshinaga Y."/>
            <person name="Zwiers L.-H."/>
            <person name="Turgeon B."/>
            <person name="Goodwin S."/>
            <person name="Spatafora J."/>
            <person name="Crous P."/>
            <person name="Grigoriev I."/>
        </authorList>
    </citation>
    <scope>NUCLEOTIDE SEQUENCE</scope>
    <source>
        <strain evidence="1">CBS 110217</strain>
    </source>
</reference>
<accession>A0A9P4GWI7</accession>
<keyword evidence="2" id="KW-1185">Reference proteome</keyword>
<evidence type="ECO:0000313" key="1">
    <source>
        <dbReference type="EMBL" id="KAF2022835.1"/>
    </source>
</evidence>
<sequence>VDNLLTVLIADRISIQESTGYSLYQLVTGQNPVLPIEMALLTWQTLSFRQVQS</sequence>